<keyword evidence="2" id="KW-1185">Reference proteome</keyword>
<dbReference type="STRING" id="1616788.AR543_09685"/>
<reference evidence="1 2" key="2">
    <citation type="journal article" date="2016" name="Int. J. Syst. Evol. Microbiol.">
        <title>Paenibacillus bovis sp. nov., isolated from raw yak (Bos grunniens) milk.</title>
        <authorList>
            <person name="Gao C."/>
            <person name="Han J."/>
            <person name="Liu Z."/>
            <person name="Xu X."/>
            <person name="Hang F."/>
            <person name="Wu Z."/>
        </authorList>
    </citation>
    <scope>NUCLEOTIDE SEQUENCE [LARGE SCALE GENOMIC DNA]</scope>
    <source>
        <strain evidence="1 2">BD3526</strain>
    </source>
</reference>
<gene>
    <name evidence="1" type="ORF">AR543_09685</name>
</gene>
<organism evidence="1 2">
    <name type="scientific">Paenibacillus bovis</name>
    <dbReference type="NCBI Taxonomy" id="1616788"/>
    <lineage>
        <taxon>Bacteria</taxon>
        <taxon>Bacillati</taxon>
        <taxon>Bacillota</taxon>
        <taxon>Bacilli</taxon>
        <taxon>Bacillales</taxon>
        <taxon>Paenibacillaceae</taxon>
        <taxon>Paenibacillus</taxon>
    </lineage>
</organism>
<evidence type="ECO:0000313" key="2">
    <source>
        <dbReference type="Proteomes" id="UP000078148"/>
    </source>
</evidence>
<dbReference type="EMBL" id="CP013023">
    <property type="protein sequence ID" value="ANF96242.1"/>
    <property type="molecule type" value="Genomic_DNA"/>
</dbReference>
<dbReference type="AlphaFoldDB" id="A0A172ZFU6"/>
<dbReference type="RefSeq" id="WP_060533925.1">
    <property type="nucleotide sequence ID" value="NZ_CP013023.1"/>
</dbReference>
<sequence>MTKQQTNDDTEFLFNVDLMITGPSNAVALQKLLEILNNQEELADFRIVSGIKWGQKIKAAEQSPDKQSTSVNVAIAQKVRAKAALRQQEPPAPVQERTDAESAAALQQKIENDMSSWLSLYIQGNQLIRLTINRRGERFSIPCRILKFDNEDQTISVYHVDEKQVYTFKLNEIDDFQHV</sequence>
<dbReference type="Proteomes" id="UP000078148">
    <property type="component" value="Chromosome"/>
</dbReference>
<reference evidence="2" key="1">
    <citation type="submission" date="2015-10" db="EMBL/GenBank/DDBJ databases">
        <title>Genome of Paenibacillus bovis sp. nov.</title>
        <authorList>
            <person name="Wu Z."/>
            <person name="Gao C."/>
            <person name="Liu Z."/>
            <person name="Zheng H."/>
        </authorList>
    </citation>
    <scope>NUCLEOTIDE SEQUENCE [LARGE SCALE GENOMIC DNA]</scope>
    <source>
        <strain evidence="2">BD3526</strain>
    </source>
</reference>
<evidence type="ECO:0000313" key="1">
    <source>
        <dbReference type="EMBL" id="ANF96242.1"/>
    </source>
</evidence>
<protein>
    <submittedName>
        <fullName evidence="1">Uncharacterized protein</fullName>
    </submittedName>
</protein>
<dbReference type="OrthoDB" id="2655795at2"/>
<name>A0A172ZFU6_9BACL</name>
<dbReference type="KEGG" id="pbv:AR543_09685"/>
<accession>A0A172ZFU6</accession>
<proteinExistence type="predicted"/>